<evidence type="ECO:0000313" key="4">
    <source>
        <dbReference type="Proteomes" id="UP000774570"/>
    </source>
</evidence>
<dbReference type="Pfam" id="PF00293">
    <property type="entry name" value="NUDIX"/>
    <property type="match status" value="1"/>
</dbReference>
<dbReference type="PROSITE" id="PS51462">
    <property type="entry name" value="NUDIX"/>
    <property type="match status" value="1"/>
</dbReference>
<evidence type="ECO:0000313" key="3">
    <source>
        <dbReference type="EMBL" id="MBW8485726.1"/>
    </source>
</evidence>
<organism evidence="3 4">
    <name type="scientific">Actinomadura parmotrematis</name>
    <dbReference type="NCBI Taxonomy" id="2864039"/>
    <lineage>
        <taxon>Bacteria</taxon>
        <taxon>Bacillati</taxon>
        <taxon>Actinomycetota</taxon>
        <taxon>Actinomycetes</taxon>
        <taxon>Streptosporangiales</taxon>
        <taxon>Thermomonosporaceae</taxon>
        <taxon>Actinomadura</taxon>
    </lineage>
</organism>
<evidence type="ECO:0000259" key="2">
    <source>
        <dbReference type="PROSITE" id="PS51462"/>
    </source>
</evidence>
<name>A0ABS7FZN6_9ACTN</name>
<gene>
    <name evidence="3" type="ORF">K1Y72_25320</name>
</gene>
<dbReference type="InterPro" id="IPR020084">
    <property type="entry name" value="NUDIX_hydrolase_CS"/>
</dbReference>
<reference evidence="3 4" key="1">
    <citation type="submission" date="2021-07" db="EMBL/GenBank/DDBJ databases">
        <title>Actinomadura sp. PM05-2 isolated from lichen.</title>
        <authorList>
            <person name="Somphong A."/>
            <person name="Phongsopitanun W."/>
            <person name="Tanasupawat S."/>
            <person name="Peongsungnone V."/>
        </authorList>
    </citation>
    <scope>NUCLEOTIDE SEQUENCE [LARGE SCALE GENOMIC DNA]</scope>
    <source>
        <strain evidence="3 4">PM05-2</strain>
    </source>
</reference>
<accession>A0ABS7FZN6</accession>
<dbReference type="CDD" id="cd04663">
    <property type="entry name" value="NUDIX_Hydrolase"/>
    <property type="match status" value="1"/>
</dbReference>
<dbReference type="Proteomes" id="UP000774570">
    <property type="component" value="Unassembled WGS sequence"/>
</dbReference>
<protein>
    <submittedName>
        <fullName evidence="3">NUDIX domain-containing protein</fullName>
    </submittedName>
</protein>
<dbReference type="InterPro" id="IPR000086">
    <property type="entry name" value="NUDIX_hydrolase_dom"/>
</dbReference>
<dbReference type="InterPro" id="IPR015797">
    <property type="entry name" value="NUDIX_hydrolase-like_dom_sf"/>
</dbReference>
<keyword evidence="4" id="KW-1185">Reference proteome</keyword>
<proteinExistence type="predicted"/>
<dbReference type="SUPFAM" id="SSF55811">
    <property type="entry name" value="Nudix"/>
    <property type="match status" value="1"/>
</dbReference>
<dbReference type="EMBL" id="JAIBOA010000018">
    <property type="protein sequence ID" value="MBW8485726.1"/>
    <property type="molecule type" value="Genomic_DNA"/>
</dbReference>
<feature type="domain" description="Nudix hydrolase" evidence="2">
    <location>
        <begin position="4"/>
        <end position="143"/>
    </location>
</feature>
<dbReference type="PROSITE" id="PS00893">
    <property type="entry name" value="NUDIX_BOX"/>
    <property type="match status" value="1"/>
</dbReference>
<sequence length="155" mass="16471">MNPPRARVAAYVVRNGAAPGLLVFEHVGMPQAGLQVPAGGVRPGEAPADAVRREVEEETGLRGAVLVRELAVDERPHPVTGRPRRTAFFHLQAPSGTPDAWEHTAGGDGADAGMIFACRFAPLPLDRPLADGQDRWLGEVDPLWTAGWDLSEPGG</sequence>
<dbReference type="RefSeq" id="WP_220168968.1">
    <property type="nucleotide sequence ID" value="NZ_JAIBOA010000018.1"/>
</dbReference>
<dbReference type="Gene3D" id="3.90.79.10">
    <property type="entry name" value="Nucleoside Triphosphate Pyrophosphohydrolase"/>
    <property type="match status" value="1"/>
</dbReference>
<comment type="caution">
    <text evidence="3">The sequence shown here is derived from an EMBL/GenBank/DDBJ whole genome shotgun (WGS) entry which is preliminary data.</text>
</comment>
<evidence type="ECO:0000256" key="1">
    <source>
        <dbReference type="ARBA" id="ARBA00022801"/>
    </source>
</evidence>
<keyword evidence="1" id="KW-0378">Hydrolase</keyword>